<dbReference type="AlphaFoldDB" id="A0A4U1BCW0"/>
<evidence type="ECO:0000256" key="2">
    <source>
        <dbReference type="ARBA" id="ARBA00022636"/>
    </source>
</evidence>
<dbReference type="SMART" id="SM00052">
    <property type="entry name" value="EAL"/>
    <property type="match status" value="1"/>
</dbReference>
<dbReference type="Gene3D" id="3.20.20.450">
    <property type="entry name" value="EAL domain"/>
    <property type="match status" value="1"/>
</dbReference>
<reference evidence="5 6" key="1">
    <citation type="submission" date="2019-04" db="EMBL/GenBank/DDBJ databases">
        <authorList>
            <person name="Hwang J.C."/>
        </authorList>
    </citation>
    <scope>NUCLEOTIDE SEQUENCE [LARGE SCALE GENOMIC DNA]</scope>
    <source>
        <strain evidence="5 6">IMCC35001</strain>
    </source>
</reference>
<dbReference type="PROSITE" id="PS50883">
    <property type="entry name" value="EAL"/>
    <property type="match status" value="1"/>
</dbReference>
<evidence type="ECO:0000313" key="6">
    <source>
        <dbReference type="Proteomes" id="UP000305674"/>
    </source>
</evidence>
<organism evidence="5 6">
    <name type="scientific">Ferrimonas sediminicola</name>
    <dbReference type="NCBI Taxonomy" id="2569538"/>
    <lineage>
        <taxon>Bacteria</taxon>
        <taxon>Pseudomonadati</taxon>
        <taxon>Pseudomonadota</taxon>
        <taxon>Gammaproteobacteria</taxon>
        <taxon>Alteromonadales</taxon>
        <taxon>Ferrimonadaceae</taxon>
        <taxon>Ferrimonas</taxon>
    </lineage>
</organism>
<keyword evidence="6" id="KW-1185">Reference proteome</keyword>
<accession>A0A4U1BCW0</accession>
<dbReference type="RefSeq" id="WP_136853437.1">
    <property type="nucleotide sequence ID" value="NZ_SWCI01000006.1"/>
</dbReference>
<dbReference type="OrthoDB" id="1316910at2"/>
<dbReference type="PANTHER" id="PTHR33121:SF70">
    <property type="entry name" value="SIGNALING PROTEIN YKOW"/>
    <property type="match status" value="1"/>
</dbReference>
<dbReference type="Proteomes" id="UP000305674">
    <property type="component" value="Unassembled WGS sequence"/>
</dbReference>
<name>A0A4U1BCW0_9GAMM</name>
<keyword evidence="2" id="KW-0973">c-di-GMP</keyword>
<dbReference type="InterPro" id="IPR050706">
    <property type="entry name" value="Cyclic-di-GMP_PDE-like"/>
</dbReference>
<evidence type="ECO:0000259" key="4">
    <source>
        <dbReference type="PROSITE" id="PS50883"/>
    </source>
</evidence>
<evidence type="ECO:0000256" key="3">
    <source>
        <dbReference type="SAM" id="Phobius"/>
    </source>
</evidence>
<dbReference type="PANTHER" id="PTHR33121">
    <property type="entry name" value="CYCLIC DI-GMP PHOSPHODIESTERASE PDEF"/>
    <property type="match status" value="1"/>
</dbReference>
<dbReference type="EC" id="3.1.4.52" evidence="1"/>
<gene>
    <name evidence="5" type="ORF">FCL40_11475</name>
</gene>
<evidence type="ECO:0000313" key="5">
    <source>
        <dbReference type="EMBL" id="TKB48760.1"/>
    </source>
</evidence>
<sequence>MRSFSTWSRRGQLLLLSMMLLLGLLGIWQTHRFGDQLNLAGDTLIEEQRLALGQIHRLQLAILAIERCLLRLRRTTLTPELSLELDQARRGVSALLGSGGLEQQAPQLVVALQEGGRQLDALTALYGKPGSDKARLSAAFEMTQESADRIQAELQLLADNLMGRAADQRNRRRGVTDRAMWTAILINLLPWGSVVCLFLLLVPLLRGDRRSMGAASFPKAHPSSMPAYNLSLQPEYANPAACIRRGFGNPPDFRTKRRFDFTLSQGDAANGPFERDADCAAGRAGAEGGDRFCIHSPEQSDRGRRRRQLEQDLGCALKRGQLQVYYQKQCDQKGNLIGAEALLRWQHPELGMVPPDEFIGQAERSGLIVEIGEWVLEQACRQLRNWQRQGSRIRVAVNISARQLMDDSFVARVESVFNRTEVDPRRVEFELTESMMMDNLSQGREVMLKLKRLGLSFAIDDFGTGYSSLVYLSQLPFDVLKIDHRFVGRLPKDPYCCKITKAVLSLAKTLGLKVVAEGVEYAEQHGWLVRHGCDLMQGYLHGKPLPTLEFGKDLEAEALPQ</sequence>
<dbReference type="InterPro" id="IPR035919">
    <property type="entry name" value="EAL_sf"/>
</dbReference>
<dbReference type="GO" id="GO:0071111">
    <property type="term" value="F:cyclic-guanylate-specific phosphodiesterase activity"/>
    <property type="evidence" value="ECO:0007669"/>
    <property type="project" value="UniProtKB-EC"/>
</dbReference>
<dbReference type="InterPro" id="IPR001633">
    <property type="entry name" value="EAL_dom"/>
</dbReference>
<feature type="domain" description="EAL" evidence="4">
    <location>
        <begin position="306"/>
        <end position="558"/>
    </location>
</feature>
<comment type="caution">
    <text evidence="5">The sequence shown here is derived from an EMBL/GenBank/DDBJ whole genome shotgun (WGS) entry which is preliminary data.</text>
</comment>
<evidence type="ECO:0000256" key="1">
    <source>
        <dbReference type="ARBA" id="ARBA00012282"/>
    </source>
</evidence>
<keyword evidence="3" id="KW-0472">Membrane</keyword>
<dbReference type="SUPFAM" id="SSF141868">
    <property type="entry name" value="EAL domain-like"/>
    <property type="match status" value="1"/>
</dbReference>
<dbReference type="EMBL" id="SWCI01000006">
    <property type="protein sequence ID" value="TKB48760.1"/>
    <property type="molecule type" value="Genomic_DNA"/>
</dbReference>
<protein>
    <recommendedName>
        <fullName evidence="1">cyclic-guanylate-specific phosphodiesterase</fullName>
        <ecNumber evidence="1">3.1.4.52</ecNumber>
    </recommendedName>
</protein>
<dbReference type="FunFam" id="3.20.20.450:FF:000001">
    <property type="entry name" value="Cyclic di-GMP phosphodiesterase yahA"/>
    <property type="match status" value="1"/>
</dbReference>
<dbReference type="CDD" id="cd01948">
    <property type="entry name" value="EAL"/>
    <property type="match status" value="1"/>
</dbReference>
<feature type="transmembrane region" description="Helical" evidence="3">
    <location>
        <begin position="179"/>
        <end position="202"/>
    </location>
</feature>
<keyword evidence="3" id="KW-1133">Transmembrane helix</keyword>
<proteinExistence type="predicted"/>
<dbReference type="Pfam" id="PF00563">
    <property type="entry name" value="EAL"/>
    <property type="match status" value="1"/>
</dbReference>
<keyword evidence="3" id="KW-0812">Transmembrane</keyword>